<reference evidence="1 2" key="1">
    <citation type="submission" date="2016-11" db="EMBL/GenBank/DDBJ databases">
        <authorList>
            <person name="Jaros S."/>
            <person name="Januszkiewicz K."/>
            <person name="Wedrychowicz H."/>
        </authorList>
    </citation>
    <scope>NUCLEOTIDE SEQUENCE [LARGE SCALE GENOMIC DNA]</scope>
    <source>
        <strain evidence="1 2">GAS242</strain>
    </source>
</reference>
<dbReference type="AlphaFoldDB" id="A0A1M5RG89"/>
<dbReference type="Proteomes" id="UP000190675">
    <property type="component" value="Chromosome I"/>
</dbReference>
<name>A0A1M5RG89_9BRAD</name>
<proteinExistence type="predicted"/>
<dbReference type="OrthoDB" id="8449234at2"/>
<sequence length="115" mass="12259">MSELNLHPVFATMTMTRSVAADGTEIRNYVNSKQAVNCGGGGTVTPGFKPPGYSAIPAGVNYSQSMSCTSSMPTCNNMFYVKDGIVLRFTPVGSGGGRCFTDERLRPGFRGTVNY</sequence>
<gene>
    <name evidence="1" type="ORF">SAMN05444169_6549</name>
</gene>
<organism evidence="1 2">
    <name type="scientific">Bradyrhizobium erythrophlei</name>
    <dbReference type="NCBI Taxonomy" id="1437360"/>
    <lineage>
        <taxon>Bacteria</taxon>
        <taxon>Pseudomonadati</taxon>
        <taxon>Pseudomonadota</taxon>
        <taxon>Alphaproteobacteria</taxon>
        <taxon>Hyphomicrobiales</taxon>
        <taxon>Nitrobacteraceae</taxon>
        <taxon>Bradyrhizobium</taxon>
    </lineage>
</organism>
<protein>
    <submittedName>
        <fullName evidence="1">Uncharacterized protein</fullName>
    </submittedName>
</protein>
<evidence type="ECO:0000313" key="1">
    <source>
        <dbReference type="EMBL" id="SHH25274.1"/>
    </source>
</evidence>
<dbReference type="EMBL" id="LT670818">
    <property type="protein sequence ID" value="SHH25274.1"/>
    <property type="molecule type" value="Genomic_DNA"/>
</dbReference>
<accession>A0A1M5RG89</accession>
<dbReference type="RefSeq" id="WP_079569495.1">
    <property type="nucleotide sequence ID" value="NZ_LT670818.1"/>
</dbReference>
<evidence type="ECO:0000313" key="2">
    <source>
        <dbReference type="Proteomes" id="UP000190675"/>
    </source>
</evidence>